<sequence>MNTDSFPTIPRRLEDNNEERGSIVKRLPYAHSVSASPLSFMLSSTEFAPSCLARPSKRKHRNSNVQRSKSSSVIEVVMSPTQATSPMKPNASFSQGSRGSSRRGSLTLSTGTSSLKRAGTSRSTSRRWSDLSQTSSVMTPTSFQAESMDDEEDSEQA</sequence>
<dbReference type="Proteomes" id="UP000693970">
    <property type="component" value="Unassembled WGS sequence"/>
</dbReference>
<proteinExistence type="predicted"/>
<dbReference type="EMBL" id="JAGRRH010000023">
    <property type="protein sequence ID" value="KAG7343899.1"/>
    <property type="molecule type" value="Genomic_DNA"/>
</dbReference>
<feature type="compositionally biased region" description="Basic and acidic residues" evidence="1">
    <location>
        <begin position="11"/>
        <end position="21"/>
    </location>
</feature>
<name>A0A9K3KIU8_9STRA</name>
<feature type="compositionally biased region" description="Polar residues" evidence="1">
    <location>
        <begin position="130"/>
        <end position="145"/>
    </location>
</feature>
<feature type="region of interest" description="Disordered" evidence="1">
    <location>
        <begin position="1"/>
        <end position="21"/>
    </location>
</feature>
<evidence type="ECO:0000256" key="1">
    <source>
        <dbReference type="SAM" id="MobiDB-lite"/>
    </source>
</evidence>
<feature type="compositionally biased region" description="Polar residues" evidence="1">
    <location>
        <begin position="63"/>
        <end position="95"/>
    </location>
</feature>
<comment type="caution">
    <text evidence="2">The sequence shown here is derived from an EMBL/GenBank/DDBJ whole genome shotgun (WGS) entry which is preliminary data.</text>
</comment>
<feature type="compositionally biased region" description="Acidic residues" evidence="1">
    <location>
        <begin position="147"/>
        <end position="157"/>
    </location>
</feature>
<reference evidence="2" key="2">
    <citation type="submission" date="2021-04" db="EMBL/GenBank/DDBJ databases">
        <authorList>
            <person name="Podell S."/>
        </authorList>
    </citation>
    <scope>NUCLEOTIDE SEQUENCE</scope>
    <source>
        <strain evidence="2">Hildebrandi</strain>
    </source>
</reference>
<dbReference type="AlphaFoldDB" id="A0A9K3KIU8"/>
<gene>
    <name evidence="2" type="ORF">IV203_021907</name>
</gene>
<feature type="compositionally biased region" description="Low complexity" evidence="1">
    <location>
        <begin position="96"/>
        <end position="115"/>
    </location>
</feature>
<reference evidence="2" key="1">
    <citation type="journal article" date="2021" name="Sci. Rep.">
        <title>Diploid genomic architecture of Nitzschia inconspicua, an elite biomass production diatom.</title>
        <authorList>
            <person name="Oliver A."/>
            <person name="Podell S."/>
            <person name="Pinowska A."/>
            <person name="Traller J.C."/>
            <person name="Smith S.R."/>
            <person name="McClure R."/>
            <person name="Beliaev A."/>
            <person name="Bohutskyi P."/>
            <person name="Hill E.A."/>
            <person name="Rabines A."/>
            <person name="Zheng H."/>
            <person name="Allen L.Z."/>
            <person name="Kuo A."/>
            <person name="Grigoriev I.V."/>
            <person name="Allen A.E."/>
            <person name="Hazlebeck D."/>
            <person name="Allen E.E."/>
        </authorList>
    </citation>
    <scope>NUCLEOTIDE SEQUENCE</scope>
    <source>
        <strain evidence="2">Hildebrandi</strain>
    </source>
</reference>
<protein>
    <submittedName>
        <fullName evidence="2">Uncharacterized protein</fullName>
    </submittedName>
</protein>
<feature type="region of interest" description="Disordered" evidence="1">
    <location>
        <begin position="52"/>
        <end position="157"/>
    </location>
</feature>
<evidence type="ECO:0000313" key="2">
    <source>
        <dbReference type="EMBL" id="KAG7343899.1"/>
    </source>
</evidence>
<organism evidence="2 3">
    <name type="scientific">Nitzschia inconspicua</name>
    <dbReference type="NCBI Taxonomy" id="303405"/>
    <lineage>
        <taxon>Eukaryota</taxon>
        <taxon>Sar</taxon>
        <taxon>Stramenopiles</taxon>
        <taxon>Ochrophyta</taxon>
        <taxon>Bacillariophyta</taxon>
        <taxon>Bacillariophyceae</taxon>
        <taxon>Bacillariophycidae</taxon>
        <taxon>Bacillariales</taxon>
        <taxon>Bacillariaceae</taxon>
        <taxon>Nitzschia</taxon>
    </lineage>
</organism>
<keyword evidence="3" id="KW-1185">Reference proteome</keyword>
<accession>A0A9K3KIU8</accession>
<evidence type="ECO:0000313" key="3">
    <source>
        <dbReference type="Proteomes" id="UP000693970"/>
    </source>
</evidence>